<evidence type="ECO:0000256" key="2">
    <source>
        <dbReference type="ARBA" id="ARBA00022908"/>
    </source>
</evidence>
<dbReference type="PANTHER" id="PTHR30629:SF2">
    <property type="entry name" value="PROPHAGE INTEGRASE INTS-RELATED"/>
    <property type="match status" value="1"/>
</dbReference>
<keyword evidence="3" id="KW-0238">DNA-binding</keyword>
<evidence type="ECO:0000313" key="5">
    <source>
        <dbReference type="EMBL" id="XDJ50593.1"/>
    </source>
</evidence>
<reference evidence="5" key="1">
    <citation type="submission" date="2024-05" db="EMBL/GenBank/DDBJ databases">
        <authorList>
            <person name="Luo Y.-C."/>
            <person name="Nicholds J."/>
            <person name="Mortimer T."/>
            <person name="Maboni G."/>
        </authorList>
    </citation>
    <scope>NUCLEOTIDE SEQUENCE</scope>
    <source>
        <strain evidence="5">151108</strain>
    </source>
</reference>
<name>A0AB39D8I0_9BURK</name>
<dbReference type="InterPro" id="IPR038488">
    <property type="entry name" value="Integrase_DNA-bd_sf"/>
</dbReference>
<keyword evidence="2" id="KW-0229">DNA integration</keyword>
<dbReference type="Gene3D" id="3.30.160.390">
    <property type="entry name" value="Integrase, DNA-binding domain"/>
    <property type="match status" value="1"/>
</dbReference>
<dbReference type="Pfam" id="PF13356">
    <property type="entry name" value="Arm-DNA-bind_3"/>
    <property type="match status" value="1"/>
</dbReference>
<evidence type="ECO:0000256" key="1">
    <source>
        <dbReference type="ARBA" id="ARBA00008857"/>
    </source>
</evidence>
<dbReference type="GO" id="GO:0015074">
    <property type="term" value="P:DNA integration"/>
    <property type="evidence" value="ECO:0007669"/>
    <property type="project" value="UniProtKB-KW"/>
</dbReference>
<proteinExistence type="inferred from homology"/>
<dbReference type="RefSeq" id="WP_368647161.1">
    <property type="nucleotide sequence ID" value="NZ_CP158255.1"/>
</dbReference>
<evidence type="ECO:0000256" key="3">
    <source>
        <dbReference type="ARBA" id="ARBA00023125"/>
    </source>
</evidence>
<dbReference type="InterPro" id="IPR011010">
    <property type="entry name" value="DNA_brk_join_enz"/>
</dbReference>
<dbReference type="GO" id="GO:0003677">
    <property type="term" value="F:DNA binding"/>
    <property type="evidence" value="ECO:0007669"/>
    <property type="project" value="UniProtKB-KW"/>
</dbReference>
<protein>
    <submittedName>
        <fullName evidence="5">Integrase family protein</fullName>
    </submittedName>
</protein>
<dbReference type="InterPro" id="IPR025166">
    <property type="entry name" value="Integrase_DNA_bind_dom"/>
</dbReference>
<gene>
    <name evidence="5" type="ORF">ABRZ09_01600</name>
</gene>
<feature type="domain" description="Integrase DNA-binding" evidence="4">
    <location>
        <begin position="8"/>
        <end position="97"/>
    </location>
</feature>
<organism evidence="5">
    <name type="scientific">Castellaniella ginsengisoli</name>
    <dbReference type="NCBI Taxonomy" id="546114"/>
    <lineage>
        <taxon>Bacteria</taxon>
        <taxon>Pseudomonadati</taxon>
        <taxon>Pseudomonadota</taxon>
        <taxon>Betaproteobacteria</taxon>
        <taxon>Burkholderiales</taxon>
        <taxon>Alcaligenaceae</taxon>
        <taxon>Castellaniella</taxon>
    </lineage>
</organism>
<comment type="similarity">
    <text evidence="1">Belongs to the 'phage' integrase family.</text>
</comment>
<dbReference type="AlphaFoldDB" id="A0AB39D8I0"/>
<dbReference type="EMBL" id="CP158255">
    <property type="protein sequence ID" value="XDJ50593.1"/>
    <property type="molecule type" value="Genomic_DNA"/>
</dbReference>
<dbReference type="InterPro" id="IPR010998">
    <property type="entry name" value="Integrase_recombinase_N"/>
</dbReference>
<evidence type="ECO:0000259" key="4">
    <source>
        <dbReference type="Pfam" id="PF13356"/>
    </source>
</evidence>
<dbReference type="Gene3D" id="1.10.150.130">
    <property type="match status" value="1"/>
</dbReference>
<accession>A0AB39D8I0</accession>
<dbReference type="PANTHER" id="PTHR30629">
    <property type="entry name" value="PROPHAGE INTEGRASE"/>
    <property type="match status" value="1"/>
</dbReference>
<dbReference type="SUPFAM" id="SSF56349">
    <property type="entry name" value="DNA breaking-rejoining enzymes"/>
    <property type="match status" value="1"/>
</dbReference>
<dbReference type="InterPro" id="IPR050808">
    <property type="entry name" value="Phage_Integrase"/>
</dbReference>
<sequence>MSKLKQALTAARVESLPCEPGKNQTFHWDAKTPGLALRVTASGTRAYIFESRLFRKTIRLTIGDVRIWELGKARTEAARLKTLIDTGVDPREQRAEQEAAHAARRAAATAEAQADEHTLARLCDGYCDYLKSLGRSSHSDARSIFNLHVKEAWPQEAALPAMDVTPEQIADMMRRLFNDGKGRTANKLRSYLHAAYQVARAAKSKPSIPVAFKDFGITVNPVSDTAPDEAQNNADKNPLTPEELRTYWRIIRDEPGFKAAVLRLHLLTGSQRIAQFVRLRTQDIGKGEIMLFDGKGRPGRPPREHPVPLIEAAAKALRECEPQGEYALSTDGGDTHLAPTTLSHWAVEAVGDAIPAFQAKRLRSGVETVLAKAKISSEMRGRLQSHGIAGVQARHYDGHDYVDEKLEALTALYQLLEPSARKGRRKATVNR</sequence>